<dbReference type="InterPro" id="IPR039538">
    <property type="entry name" value="BetI_C"/>
</dbReference>
<organism evidence="7 8">
    <name type="scientific">Nonomuraea endophytica</name>
    <dbReference type="NCBI Taxonomy" id="714136"/>
    <lineage>
        <taxon>Bacteria</taxon>
        <taxon>Bacillati</taxon>
        <taxon>Actinomycetota</taxon>
        <taxon>Actinomycetes</taxon>
        <taxon>Streptosporangiales</taxon>
        <taxon>Streptosporangiaceae</taxon>
        <taxon>Nonomuraea</taxon>
    </lineage>
</organism>
<evidence type="ECO:0000256" key="5">
    <source>
        <dbReference type="PROSITE-ProRule" id="PRU00335"/>
    </source>
</evidence>
<dbReference type="AlphaFoldDB" id="A0A7W8A444"/>
<sequence length="201" mass="22533">MVVRERGRGRARGRRQDVLGHVVEVMIERGFHQTRFKDVAEASGVAISTLQVYFSTREDMLVEALRTSTRAEVDSMRAEVGELTDPWDQLAGLVDRGFATPVPVWRMLMEFWTAAAYDEALRADSHQLQASYRAPFEAVLNAGIESGAFRTRHEVAVITDLIVTTLDGLLYPRVLAQPQPAVQDLRDLLLDQLRVTLGVAR</sequence>
<dbReference type="Gene3D" id="1.10.357.10">
    <property type="entry name" value="Tetracycline Repressor, domain 2"/>
    <property type="match status" value="1"/>
</dbReference>
<evidence type="ECO:0000313" key="7">
    <source>
        <dbReference type="EMBL" id="MBB5079237.1"/>
    </source>
</evidence>
<keyword evidence="1" id="KW-0678">Repressor</keyword>
<feature type="domain" description="HTH tetR-type" evidence="6">
    <location>
        <begin position="12"/>
        <end position="72"/>
    </location>
</feature>
<dbReference type="InterPro" id="IPR050109">
    <property type="entry name" value="HTH-type_TetR-like_transc_reg"/>
</dbReference>
<dbReference type="EMBL" id="JACHIN010000006">
    <property type="protein sequence ID" value="MBB5079237.1"/>
    <property type="molecule type" value="Genomic_DNA"/>
</dbReference>
<keyword evidence="4" id="KW-0804">Transcription</keyword>
<dbReference type="Pfam" id="PF13977">
    <property type="entry name" value="TetR_C_6"/>
    <property type="match status" value="1"/>
</dbReference>
<name>A0A7W8A444_9ACTN</name>
<feature type="DNA-binding region" description="H-T-H motif" evidence="5">
    <location>
        <begin position="35"/>
        <end position="54"/>
    </location>
</feature>
<dbReference type="InterPro" id="IPR001647">
    <property type="entry name" value="HTH_TetR"/>
</dbReference>
<comment type="caution">
    <text evidence="7">The sequence shown here is derived from an EMBL/GenBank/DDBJ whole genome shotgun (WGS) entry which is preliminary data.</text>
</comment>
<accession>A0A7W8A444</accession>
<keyword evidence="2" id="KW-0805">Transcription regulation</keyword>
<dbReference type="InterPro" id="IPR036271">
    <property type="entry name" value="Tet_transcr_reg_TetR-rel_C_sf"/>
</dbReference>
<evidence type="ECO:0000256" key="3">
    <source>
        <dbReference type="ARBA" id="ARBA00023125"/>
    </source>
</evidence>
<gene>
    <name evidence="7" type="ORF">HNR40_004723</name>
</gene>
<dbReference type="GO" id="GO:0003700">
    <property type="term" value="F:DNA-binding transcription factor activity"/>
    <property type="evidence" value="ECO:0007669"/>
    <property type="project" value="TreeGrafter"/>
</dbReference>
<dbReference type="Pfam" id="PF00440">
    <property type="entry name" value="TetR_N"/>
    <property type="match status" value="1"/>
</dbReference>
<reference evidence="7 8" key="1">
    <citation type="submission" date="2020-08" db="EMBL/GenBank/DDBJ databases">
        <title>Genomic Encyclopedia of Type Strains, Phase IV (KMG-IV): sequencing the most valuable type-strain genomes for metagenomic binning, comparative biology and taxonomic classification.</title>
        <authorList>
            <person name="Goeker M."/>
        </authorList>
    </citation>
    <scope>NUCLEOTIDE SEQUENCE [LARGE SCALE GENOMIC DNA]</scope>
    <source>
        <strain evidence="7 8">DSM 45385</strain>
    </source>
</reference>
<keyword evidence="3 5" id="KW-0238">DNA-binding</keyword>
<dbReference type="PROSITE" id="PS50977">
    <property type="entry name" value="HTH_TETR_2"/>
    <property type="match status" value="1"/>
</dbReference>
<proteinExistence type="predicted"/>
<dbReference type="GO" id="GO:0000976">
    <property type="term" value="F:transcription cis-regulatory region binding"/>
    <property type="evidence" value="ECO:0007669"/>
    <property type="project" value="TreeGrafter"/>
</dbReference>
<dbReference type="SUPFAM" id="SSF46689">
    <property type="entry name" value="Homeodomain-like"/>
    <property type="match status" value="1"/>
</dbReference>
<evidence type="ECO:0000313" key="8">
    <source>
        <dbReference type="Proteomes" id="UP000568380"/>
    </source>
</evidence>
<evidence type="ECO:0000256" key="1">
    <source>
        <dbReference type="ARBA" id="ARBA00022491"/>
    </source>
</evidence>
<dbReference type="PANTHER" id="PTHR30055:SF234">
    <property type="entry name" value="HTH-TYPE TRANSCRIPTIONAL REGULATOR BETI"/>
    <property type="match status" value="1"/>
</dbReference>
<evidence type="ECO:0000259" key="6">
    <source>
        <dbReference type="PROSITE" id="PS50977"/>
    </source>
</evidence>
<keyword evidence="8" id="KW-1185">Reference proteome</keyword>
<evidence type="ECO:0000256" key="2">
    <source>
        <dbReference type="ARBA" id="ARBA00023015"/>
    </source>
</evidence>
<dbReference type="RefSeq" id="WP_184964716.1">
    <property type="nucleotide sequence ID" value="NZ_JACHIN010000006.1"/>
</dbReference>
<dbReference type="PANTHER" id="PTHR30055">
    <property type="entry name" value="HTH-TYPE TRANSCRIPTIONAL REGULATOR RUTR"/>
    <property type="match status" value="1"/>
</dbReference>
<dbReference type="SUPFAM" id="SSF48498">
    <property type="entry name" value="Tetracyclin repressor-like, C-terminal domain"/>
    <property type="match status" value="1"/>
</dbReference>
<protein>
    <submittedName>
        <fullName evidence="7">AcrR family transcriptional regulator</fullName>
    </submittedName>
</protein>
<evidence type="ECO:0000256" key="4">
    <source>
        <dbReference type="ARBA" id="ARBA00023163"/>
    </source>
</evidence>
<dbReference type="InterPro" id="IPR009057">
    <property type="entry name" value="Homeodomain-like_sf"/>
</dbReference>
<dbReference type="Proteomes" id="UP000568380">
    <property type="component" value="Unassembled WGS sequence"/>
</dbReference>